<feature type="non-terminal residue" evidence="1">
    <location>
        <position position="1"/>
    </location>
</feature>
<proteinExistence type="predicted"/>
<accession>A0A371H2Z8</accession>
<comment type="caution">
    <text evidence="1">The sequence shown here is derived from an EMBL/GenBank/DDBJ whole genome shotgun (WGS) entry which is preliminary data.</text>
</comment>
<name>A0A371H2Z8_MUCPR</name>
<dbReference type="Proteomes" id="UP000257109">
    <property type="component" value="Unassembled WGS sequence"/>
</dbReference>
<gene>
    <name evidence="1" type="ORF">CR513_20067</name>
</gene>
<dbReference type="EMBL" id="QJKJ01003717">
    <property type="protein sequence ID" value="RDX97192.1"/>
    <property type="molecule type" value="Genomic_DNA"/>
</dbReference>
<dbReference type="AlphaFoldDB" id="A0A371H2Z8"/>
<dbReference type="OrthoDB" id="1358795at2759"/>
<keyword evidence="2" id="KW-1185">Reference proteome</keyword>
<dbReference type="InterPro" id="IPR006912">
    <property type="entry name" value="Harbinger_derived_prot"/>
</dbReference>
<evidence type="ECO:0000313" key="1">
    <source>
        <dbReference type="EMBL" id="RDX97192.1"/>
    </source>
</evidence>
<reference evidence="1" key="1">
    <citation type="submission" date="2018-05" db="EMBL/GenBank/DDBJ databases">
        <title>Draft genome of Mucuna pruriens seed.</title>
        <authorList>
            <person name="Nnadi N.E."/>
            <person name="Vos R."/>
            <person name="Hasami M.H."/>
            <person name="Devisetty U.K."/>
            <person name="Aguiy J.C."/>
        </authorList>
    </citation>
    <scope>NUCLEOTIDE SEQUENCE [LARGE SCALE GENOMIC DNA]</scope>
    <source>
        <strain evidence="1">JCA_2017</strain>
    </source>
</reference>
<dbReference type="Pfam" id="PF04827">
    <property type="entry name" value="Plant_tran"/>
    <property type="match status" value="1"/>
</dbReference>
<protein>
    <submittedName>
        <fullName evidence="1">Uncharacterized protein</fullName>
    </submittedName>
</protein>
<organism evidence="1 2">
    <name type="scientific">Mucuna pruriens</name>
    <name type="common">Velvet bean</name>
    <name type="synonym">Dolichos pruriens</name>
    <dbReference type="NCBI Taxonomy" id="157652"/>
    <lineage>
        <taxon>Eukaryota</taxon>
        <taxon>Viridiplantae</taxon>
        <taxon>Streptophyta</taxon>
        <taxon>Embryophyta</taxon>
        <taxon>Tracheophyta</taxon>
        <taxon>Spermatophyta</taxon>
        <taxon>Magnoliopsida</taxon>
        <taxon>eudicotyledons</taxon>
        <taxon>Gunneridae</taxon>
        <taxon>Pentapetalae</taxon>
        <taxon>rosids</taxon>
        <taxon>fabids</taxon>
        <taxon>Fabales</taxon>
        <taxon>Fabaceae</taxon>
        <taxon>Papilionoideae</taxon>
        <taxon>50 kb inversion clade</taxon>
        <taxon>NPAAA clade</taxon>
        <taxon>indigoferoid/millettioid clade</taxon>
        <taxon>Phaseoleae</taxon>
        <taxon>Mucuna</taxon>
    </lineage>
</organism>
<sequence length="123" mass="14052">MDKNGRGDHAKPMIMFEVVASQELWIWHTFFGIAGSNYKINVLNKSTLFNDVLEGQTSTIIILDTIKHIIYTCVILHNIIVKNEHTRINNFEYDHDIHNTTTKITNVSGLGFCNILAKKSIYS</sequence>
<evidence type="ECO:0000313" key="2">
    <source>
        <dbReference type="Proteomes" id="UP000257109"/>
    </source>
</evidence>